<accession>A0A0A9A5S8</accession>
<proteinExistence type="predicted"/>
<reference evidence="1" key="2">
    <citation type="journal article" date="2015" name="Data Brief">
        <title>Shoot transcriptome of the giant reed, Arundo donax.</title>
        <authorList>
            <person name="Barrero R.A."/>
            <person name="Guerrero F.D."/>
            <person name="Moolhuijzen P."/>
            <person name="Goolsby J.A."/>
            <person name="Tidwell J."/>
            <person name="Bellgard S.E."/>
            <person name="Bellgard M.I."/>
        </authorList>
    </citation>
    <scope>NUCLEOTIDE SEQUENCE</scope>
    <source>
        <tissue evidence="1">Shoot tissue taken approximately 20 cm above the soil surface</tissue>
    </source>
</reference>
<sequence>MKRCLLQLASIDLLFVWPLIAPVKCDASKSYMFVNFTPVHSCFCPLIWLNVFL</sequence>
<reference evidence="1" key="1">
    <citation type="submission" date="2014-09" db="EMBL/GenBank/DDBJ databases">
        <authorList>
            <person name="Magalhaes I.L.F."/>
            <person name="Oliveira U."/>
            <person name="Santos F.R."/>
            <person name="Vidigal T.H.D.A."/>
            <person name="Brescovit A.D."/>
            <person name="Santos A.J."/>
        </authorList>
    </citation>
    <scope>NUCLEOTIDE SEQUENCE</scope>
    <source>
        <tissue evidence="1">Shoot tissue taken approximately 20 cm above the soil surface</tissue>
    </source>
</reference>
<evidence type="ECO:0000313" key="1">
    <source>
        <dbReference type="EMBL" id="JAD46451.1"/>
    </source>
</evidence>
<dbReference type="EMBL" id="GBRH01251444">
    <property type="protein sequence ID" value="JAD46451.1"/>
    <property type="molecule type" value="Transcribed_RNA"/>
</dbReference>
<name>A0A0A9A5S8_ARUDO</name>
<organism evidence="1">
    <name type="scientific">Arundo donax</name>
    <name type="common">Giant reed</name>
    <name type="synonym">Donax arundinaceus</name>
    <dbReference type="NCBI Taxonomy" id="35708"/>
    <lineage>
        <taxon>Eukaryota</taxon>
        <taxon>Viridiplantae</taxon>
        <taxon>Streptophyta</taxon>
        <taxon>Embryophyta</taxon>
        <taxon>Tracheophyta</taxon>
        <taxon>Spermatophyta</taxon>
        <taxon>Magnoliopsida</taxon>
        <taxon>Liliopsida</taxon>
        <taxon>Poales</taxon>
        <taxon>Poaceae</taxon>
        <taxon>PACMAD clade</taxon>
        <taxon>Arundinoideae</taxon>
        <taxon>Arundineae</taxon>
        <taxon>Arundo</taxon>
    </lineage>
</organism>
<dbReference type="AlphaFoldDB" id="A0A0A9A5S8"/>
<protein>
    <submittedName>
        <fullName evidence="1">Uncharacterized protein</fullName>
    </submittedName>
</protein>